<dbReference type="EMBL" id="QRNS01000002">
    <property type="protein sequence ID" value="RHK65842.1"/>
    <property type="molecule type" value="Genomic_DNA"/>
</dbReference>
<dbReference type="SUPFAM" id="SSF52309">
    <property type="entry name" value="N-(deoxy)ribosyltransferase-like"/>
    <property type="match status" value="1"/>
</dbReference>
<gene>
    <name evidence="2" type="ORF">DW054_01765</name>
</gene>
<dbReference type="Pfam" id="PF24963">
    <property type="entry name" value="DUF7768"/>
    <property type="match status" value="1"/>
</dbReference>
<name>A0A415HBB2_9FIRM</name>
<dbReference type="InterPro" id="IPR056670">
    <property type="entry name" value="DUF7768"/>
</dbReference>
<evidence type="ECO:0000313" key="3">
    <source>
        <dbReference type="Proteomes" id="UP000284152"/>
    </source>
</evidence>
<organism evidence="2 3">
    <name type="scientific">Dorea formicigenerans</name>
    <dbReference type="NCBI Taxonomy" id="39486"/>
    <lineage>
        <taxon>Bacteria</taxon>
        <taxon>Bacillati</taxon>
        <taxon>Bacillota</taxon>
        <taxon>Clostridia</taxon>
        <taxon>Lachnospirales</taxon>
        <taxon>Lachnospiraceae</taxon>
        <taxon>Dorea</taxon>
    </lineage>
</organism>
<protein>
    <recommendedName>
        <fullName evidence="1">DUF7768 domain-containing protein</fullName>
    </recommendedName>
</protein>
<comment type="caution">
    <text evidence="2">The sequence shown here is derived from an EMBL/GenBank/DDBJ whole genome shotgun (WGS) entry which is preliminary data.</text>
</comment>
<feature type="domain" description="DUF7768" evidence="1">
    <location>
        <begin position="3"/>
        <end position="101"/>
    </location>
</feature>
<reference evidence="2 3" key="1">
    <citation type="submission" date="2018-08" db="EMBL/GenBank/DDBJ databases">
        <title>A genome reference for cultivated species of the human gut microbiota.</title>
        <authorList>
            <person name="Zou Y."/>
            <person name="Xue W."/>
            <person name="Luo G."/>
        </authorList>
    </citation>
    <scope>NUCLEOTIDE SEQUENCE [LARGE SCALE GENOMIC DNA]</scope>
    <source>
        <strain evidence="2 3">AF42-21</strain>
    </source>
</reference>
<sequence length="175" mass="19758">MRKVYICSPYRAKDGAELDRNIDYAQQLTRQALEAGLAPITPHLYMTQCMDDKKPEERAKGMAAGLALLKGCDFVIAGVKYGITEGMDREIHTANALGIAVIDANQIKAYMQYEEKRQERAASDYAKLHKCEFCYERRLYSVMGYEKYCTACGCTAAYKLAYMCALGSVRERQET</sequence>
<evidence type="ECO:0000259" key="1">
    <source>
        <dbReference type="Pfam" id="PF24963"/>
    </source>
</evidence>
<dbReference type="Proteomes" id="UP000284152">
    <property type="component" value="Unassembled WGS sequence"/>
</dbReference>
<accession>A0A415HBB2</accession>
<dbReference type="Gene3D" id="3.40.50.10400">
    <property type="entry name" value="Hypothetical protein PA1492"/>
    <property type="match status" value="1"/>
</dbReference>
<proteinExistence type="predicted"/>
<evidence type="ECO:0000313" key="2">
    <source>
        <dbReference type="EMBL" id="RHK65842.1"/>
    </source>
</evidence>
<dbReference type="AlphaFoldDB" id="A0A415HBB2"/>